<dbReference type="Proteomes" id="UP001432062">
    <property type="component" value="Chromosome"/>
</dbReference>
<evidence type="ECO:0000313" key="7">
    <source>
        <dbReference type="Proteomes" id="UP001432062"/>
    </source>
</evidence>
<name>A0ABZ1YMZ1_9NOCA</name>
<protein>
    <submittedName>
        <fullName evidence="6">LppP/LprE family lipoprotein</fullName>
    </submittedName>
</protein>
<dbReference type="RefSeq" id="WP_329407581.1">
    <property type="nucleotide sequence ID" value="NZ_CP109441.1"/>
</dbReference>
<reference evidence="6" key="1">
    <citation type="submission" date="2022-10" db="EMBL/GenBank/DDBJ databases">
        <title>The complete genomes of actinobacterial strains from the NBC collection.</title>
        <authorList>
            <person name="Joergensen T.S."/>
            <person name="Alvarez Arevalo M."/>
            <person name="Sterndorff E.B."/>
            <person name="Faurdal D."/>
            <person name="Vuksanovic O."/>
            <person name="Mourched A.-S."/>
            <person name="Charusanti P."/>
            <person name="Shaw S."/>
            <person name="Blin K."/>
            <person name="Weber T."/>
        </authorList>
    </citation>
    <scope>NUCLEOTIDE SEQUENCE</scope>
    <source>
        <strain evidence="6">NBC_01482</strain>
    </source>
</reference>
<dbReference type="InterPro" id="IPR025971">
    <property type="entry name" value="LppP/LprE"/>
</dbReference>
<gene>
    <name evidence="6" type="ORF">OG563_36325</name>
</gene>
<evidence type="ECO:0000256" key="3">
    <source>
        <dbReference type="ARBA" id="ARBA00023136"/>
    </source>
</evidence>
<keyword evidence="2" id="KW-0732">Signal</keyword>
<keyword evidence="5 6" id="KW-0449">Lipoprotein</keyword>
<evidence type="ECO:0000256" key="4">
    <source>
        <dbReference type="ARBA" id="ARBA00023139"/>
    </source>
</evidence>
<sequence>MQIYRLVLLSLGIGLTCVTGCGSGDNSGRITDFDPTTTVATTSGAAPTAKCGVDLTAPVIGSAIATLPVDPLTKVPWSTDPAGFEGTFDPCVTLSAVIITVEGATGSSPNQVLLFHKGEFVGTATHESLGFKSLDPGRTTDDTVGVTYKSPGSCNACPDGTLTPVQFHWDGKQVRTIGTPPK</sequence>
<evidence type="ECO:0000313" key="6">
    <source>
        <dbReference type="EMBL" id="WUV44595.1"/>
    </source>
</evidence>
<keyword evidence="7" id="KW-1185">Reference proteome</keyword>
<accession>A0ABZ1YMZ1</accession>
<proteinExistence type="predicted"/>
<dbReference type="Pfam" id="PF14041">
    <property type="entry name" value="Lipoprotein_21"/>
    <property type="match status" value="1"/>
</dbReference>
<evidence type="ECO:0000256" key="2">
    <source>
        <dbReference type="ARBA" id="ARBA00022729"/>
    </source>
</evidence>
<evidence type="ECO:0000256" key="1">
    <source>
        <dbReference type="ARBA" id="ARBA00022475"/>
    </source>
</evidence>
<dbReference type="EMBL" id="CP109441">
    <property type="protein sequence ID" value="WUV44595.1"/>
    <property type="molecule type" value="Genomic_DNA"/>
</dbReference>
<keyword evidence="3" id="KW-0472">Membrane</keyword>
<evidence type="ECO:0000256" key="5">
    <source>
        <dbReference type="ARBA" id="ARBA00023288"/>
    </source>
</evidence>
<keyword evidence="1" id="KW-1003">Cell membrane</keyword>
<keyword evidence="4" id="KW-0564">Palmitate</keyword>
<organism evidence="6 7">
    <name type="scientific">Nocardia vinacea</name>
    <dbReference type="NCBI Taxonomy" id="96468"/>
    <lineage>
        <taxon>Bacteria</taxon>
        <taxon>Bacillati</taxon>
        <taxon>Actinomycetota</taxon>
        <taxon>Actinomycetes</taxon>
        <taxon>Mycobacteriales</taxon>
        <taxon>Nocardiaceae</taxon>
        <taxon>Nocardia</taxon>
    </lineage>
</organism>